<reference evidence="6 7" key="2">
    <citation type="submission" date="2019-02" db="EMBL/GenBank/DDBJ databases">
        <title>'Lichenibacterium ramalinii' gen. nov. sp. nov., 'Lichenibacterium minor' gen. nov. sp. nov.</title>
        <authorList>
            <person name="Pankratov T."/>
        </authorList>
    </citation>
    <scope>NUCLEOTIDE SEQUENCE [LARGE SCALE GENOMIC DNA]</scope>
    <source>
        <strain evidence="6 7">RmlP026</strain>
    </source>
</reference>
<name>A0A4Q2U1T5_9HYPH</name>
<evidence type="ECO:0000256" key="1">
    <source>
        <dbReference type="ARBA" id="ARBA00004418"/>
    </source>
</evidence>
<dbReference type="Proteomes" id="UP000290759">
    <property type="component" value="Unassembled WGS sequence"/>
</dbReference>
<dbReference type="SUPFAM" id="SSF53850">
    <property type="entry name" value="Periplasmic binding protein-like II"/>
    <property type="match status" value="1"/>
</dbReference>
<feature type="signal peptide" evidence="4">
    <location>
        <begin position="1"/>
        <end position="26"/>
    </location>
</feature>
<dbReference type="OrthoDB" id="7374754at2"/>
<dbReference type="RefSeq" id="WP_129228423.1">
    <property type="nucleotide sequence ID" value="NZ_QYBB01000025.1"/>
</dbReference>
<dbReference type="Gene3D" id="3.40.190.10">
    <property type="entry name" value="Periplasmic binding protein-like II"/>
    <property type="match status" value="2"/>
</dbReference>
<dbReference type="AlphaFoldDB" id="A0A4Q2U1T5"/>
<dbReference type="GO" id="GO:0042597">
    <property type="term" value="C:periplasmic space"/>
    <property type="evidence" value="ECO:0007669"/>
    <property type="project" value="UniProtKB-SubCell"/>
</dbReference>
<gene>
    <name evidence="6" type="ORF">D3273_18740</name>
</gene>
<dbReference type="EMBL" id="QYBB01000025">
    <property type="protein sequence ID" value="RYC30439.1"/>
    <property type="molecule type" value="Genomic_DNA"/>
</dbReference>
<reference evidence="6 7" key="1">
    <citation type="submission" date="2018-12" db="EMBL/GenBank/DDBJ databases">
        <authorList>
            <person name="Grouzdev D.S."/>
            <person name="Krutkina M.S."/>
        </authorList>
    </citation>
    <scope>NUCLEOTIDE SEQUENCE [LARGE SCALE GENOMIC DNA]</scope>
    <source>
        <strain evidence="6 7">RmlP026</strain>
    </source>
</reference>
<evidence type="ECO:0000256" key="2">
    <source>
        <dbReference type="ARBA" id="ARBA00010742"/>
    </source>
</evidence>
<dbReference type="Pfam" id="PF09084">
    <property type="entry name" value="NMT1"/>
    <property type="match status" value="1"/>
</dbReference>
<feature type="chain" id="PRO_5020812623" evidence="4">
    <location>
        <begin position="27"/>
        <end position="331"/>
    </location>
</feature>
<accession>A0A4Q2U1T5</accession>
<evidence type="ECO:0000256" key="3">
    <source>
        <dbReference type="ARBA" id="ARBA00022729"/>
    </source>
</evidence>
<evidence type="ECO:0000313" key="6">
    <source>
        <dbReference type="EMBL" id="RYC30439.1"/>
    </source>
</evidence>
<dbReference type="GO" id="GO:0042918">
    <property type="term" value="P:alkanesulfonate transmembrane transport"/>
    <property type="evidence" value="ECO:0007669"/>
    <property type="project" value="TreeGrafter"/>
</dbReference>
<organism evidence="6 7">
    <name type="scientific">Lichenibacterium minor</name>
    <dbReference type="NCBI Taxonomy" id="2316528"/>
    <lineage>
        <taxon>Bacteria</taxon>
        <taxon>Pseudomonadati</taxon>
        <taxon>Pseudomonadota</taxon>
        <taxon>Alphaproteobacteria</taxon>
        <taxon>Hyphomicrobiales</taxon>
        <taxon>Lichenihabitantaceae</taxon>
        <taxon>Lichenibacterium</taxon>
    </lineage>
</organism>
<protein>
    <submittedName>
        <fullName evidence="6">Transporter substrate-binding domain-containing protein</fullName>
    </submittedName>
</protein>
<evidence type="ECO:0000313" key="7">
    <source>
        <dbReference type="Proteomes" id="UP000290759"/>
    </source>
</evidence>
<dbReference type="PANTHER" id="PTHR30024:SF47">
    <property type="entry name" value="TAURINE-BINDING PERIPLASMIC PROTEIN"/>
    <property type="match status" value="1"/>
</dbReference>
<evidence type="ECO:0000256" key="4">
    <source>
        <dbReference type="SAM" id="SignalP"/>
    </source>
</evidence>
<comment type="caution">
    <text evidence="6">The sequence shown here is derived from an EMBL/GenBank/DDBJ whole genome shotgun (WGS) entry which is preliminary data.</text>
</comment>
<comment type="subcellular location">
    <subcellularLocation>
        <location evidence="1">Periplasm</location>
    </subcellularLocation>
</comment>
<dbReference type="PANTHER" id="PTHR30024">
    <property type="entry name" value="ALIPHATIC SULFONATES-BINDING PROTEIN-RELATED"/>
    <property type="match status" value="1"/>
</dbReference>
<feature type="domain" description="SsuA/THI5-like" evidence="5">
    <location>
        <begin position="44"/>
        <end position="238"/>
    </location>
</feature>
<sequence length="331" mass="34308">MSPSHRLLRTALLAGALVLAAATAQAATALTFAWTPNPQTPQVDVAIDRKLFEKAGLDVKLVTFPSGREAFEALLGGQVDLAFATEFPAATGAMRGQSFGVVADLSRYRGSRLVASSAAMPLASADDLAGRRIGVTLGTNMDYFTSLLLADAKVKADVVNAGPSDLLPALVRGDIAAAAPFPTFYAAIKGTLGPKYEELRSDRYVVHNLVMASGATLSGKGEALRAFLGALVDADAAIAADAPAVQAMVAGHMQSAMGQGAGARDTVADTFRDLDAHVELKRSLLDLMVDEGGWLVGRKLVKAKPLTAATMRPTLADAPLRAVSPGSVDLP</sequence>
<keyword evidence="3 4" id="KW-0732">Signal</keyword>
<evidence type="ECO:0000259" key="5">
    <source>
        <dbReference type="Pfam" id="PF09084"/>
    </source>
</evidence>
<keyword evidence="7" id="KW-1185">Reference proteome</keyword>
<proteinExistence type="inferred from homology"/>
<dbReference type="InterPro" id="IPR015168">
    <property type="entry name" value="SsuA/THI5"/>
</dbReference>
<comment type="similarity">
    <text evidence="2">Belongs to the bacterial solute-binding protein SsuA/TauA family.</text>
</comment>